<dbReference type="Proteomes" id="UP000320806">
    <property type="component" value="Unassembled WGS sequence"/>
</dbReference>
<evidence type="ECO:0000259" key="2">
    <source>
        <dbReference type="Pfam" id="PF26381"/>
    </source>
</evidence>
<protein>
    <recommendedName>
        <fullName evidence="6">Phage resistance protein</fullName>
    </recommendedName>
</protein>
<gene>
    <name evidence="4" type="ORF">FB459_2839</name>
</gene>
<feature type="domain" description="ATPase PglY C-terminal" evidence="3">
    <location>
        <begin position="1019"/>
        <end position="1190"/>
    </location>
</feature>
<feature type="domain" description="ATPase PglY 5th" evidence="2">
    <location>
        <begin position="863"/>
        <end position="971"/>
    </location>
</feature>
<dbReference type="Pfam" id="PF26381">
    <property type="entry name" value="BREX_PglY_5th"/>
    <property type="match status" value="1"/>
</dbReference>
<feature type="compositionally biased region" description="Pro residues" evidence="1">
    <location>
        <begin position="1194"/>
        <end position="1210"/>
    </location>
</feature>
<dbReference type="RefSeq" id="WP_141928904.1">
    <property type="nucleotide sequence ID" value="NZ_BAABCI010000007.1"/>
</dbReference>
<keyword evidence="5" id="KW-1185">Reference proteome</keyword>
<dbReference type="EMBL" id="VFMO01000001">
    <property type="protein sequence ID" value="TQJ15296.1"/>
    <property type="molecule type" value="Genomic_DNA"/>
</dbReference>
<evidence type="ECO:0000256" key="1">
    <source>
        <dbReference type="SAM" id="MobiDB-lite"/>
    </source>
</evidence>
<evidence type="ECO:0008006" key="6">
    <source>
        <dbReference type="Google" id="ProtNLM"/>
    </source>
</evidence>
<evidence type="ECO:0000259" key="3">
    <source>
        <dbReference type="Pfam" id="PF26382"/>
    </source>
</evidence>
<name>A0A542EJB0_9MICO</name>
<organism evidence="4 5">
    <name type="scientific">Yimella lutea</name>
    <dbReference type="NCBI Taxonomy" id="587872"/>
    <lineage>
        <taxon>Bacteria</taxon>
        <taxon>Bacillati</taxon>
        <taxon>Actinomycetota</taxon>
        <taxon>Actinomycetes</taxon>
        <taxon>Micrococcales</taxon>
        <taxon>Dermacoccaceae</taxon>
        <taxon>Yimella</taxon>
    </lineage>
</organism>
<dbReference type="AlphaFoldDB" id="A0A542EJB0"/>
<dbReference type="InterPro" id="IPR058748">
    <property type="entry name" value="PglY_5th"/>
</dbReference>
<comment type="caution">
    <text evidence="4">The sequence shown here is derived from an EMBL/GenBank/DDBJ whole genome shotgun (WGS) entry which is preliminary data.</text>
</comment>
<feature type="region of interest" description="Disordered" evidence="1">
    <location>
        <begin position="1192"/>
        <end position="1227"/>
    </location>
</feature>
<dbReference type="InterPro" id="IPR058747">
    <property type="entry name" value="PglY_C"/>
</dbReference>
<evidence type="ECO:0000313" key="4">
    <source>
        <dbReference type="EMBL" id="TQJ15296.1"/>
    </source>
</evidence>
<dbReference type="Pfam" id="PF26382">
    <property type="entry name" value="BREX_PglY_6th"/>
    <property type="match status" value="1"/>
</dbReference>
<proteinExistence type="predicted"/>
<dbReference type="OrthoDB" id="3201900at2"/>
<evidence type="ECO:0000313" key="5">
    <source>
        <dbReference type="Proteomes" id="UP000320806"/>
    </source>
</evidence>
<accession>A0A542EJB0</accession>
<reference evidence="4 5" key="1">
    <citation type="submission" date="2019-06" db="EMBL/GenBank/DDBJ databases">
        <title>Sequencing the genomes of 1000 actinobacteria strains.</title>
        <authorList>
            <person name="Klenk H.-P."/>
        </authorList>
    </citation>
    <scope>NUCLEOTIDE SEQUENCE [LARGE SCALE GENOMIC DNA]</scope>
    <source>
        <strain evidence="4 5">DSM 19828</strain>
    </source>
</reference>
<sequence>MTTPLRDVINIPNHAGAEDYVLRLTDSVGHASAVRTIDDYVVTEGLVDAFDKALGLVGESVRSGISRGAFLSGSFGSGKSHFMAVLYALLEREPAARAKPELQQVIAKHDSDLEDRKILPLAFHLLGAQSMEEALFRGYLRQIEQRHPGAPLPAVHRSDKLLNDADSMRASLGDEQFFAKLNRLDSATEVGATESDPWSAVLGPAGGGWDAASYDRARAAASSSEERLKLVSALTSTMFTAYTDAAEFVDIDTGLAAVSAHAKSLGYDAVVLFLDELVLWLAFAVQDREFFARESQKLTKLVESSTGTRAIPLISFVARQMDLRRWFADAGASGAEQEALDRAFKHQEGRFSVIELGDANLPYVANRRLLRPKDAEGGRVLSDAFDAIDRRPQVWDVLLDGVNTDETNRGSDEQAFRLTYPFSPALISTLRSLASVMQRERTALKVMQQMLVDRRDSLTVDDLVPVGDSFDYIVRGTQPLETEAASLFKSANRLYEESFLPLLARNHDLDLASIHNDPAGQPAGFRADDRLVKTLLLAAVAPNVPALKALTGGRLAALNHGSIVSPLPGGEEAAVLSKVRAWSRDIPELHIDGSERNPSIRVQLADVDYESIIDRAKGEDNAGRRRELIRELISDSIGIDRNSVANLQNAYGRDIVWRGTKRRVEVVFGNVRDSSWLSDDHFRATPGTWRIVIDHPFDDQGHTGAEDFERLEQLTARNFQSPTIVWLPRFLSDDVMHDLSRLVILNWLLDGPGDRWQSHADHLSEQNRVLAKNILELHRDSLQRSIEDAIQQAYGAATLRPNVVIDDPGHFRTLFSLDRSFNPQDPSGATLGAAFENLVSQAFDATYPDHPRFEPADQEIKVAQLRTVAAHVARAAADKEKRVELQGDAMAVRRIAGPLGVGTAAEMHFILGDDRFRWGTALEKALGARESAGTPADAPVTVEELRSWINEVTPPTGLQDPMSDLVIITWAALRQRAWYLQGSPLATAPDPGALQPKMELRMQPLPSLSEWTAGTSLGASMLGVAASPHMTAPAVADFVSKVKEEAAALVGPAADLIKSLESAYDRLGVVTETGPNRLATAQSTAALVQRLRHLDGVQVVQALATSELKERGTAAGRSLKTAEGVTRALDSFTWSRLNPMLDALGTEGNGRDDAASAITRLRDALSADEFSSGAAAALVAAEQDSWEWLSLHRPPTPVAPTPAAPTPEPAPSAAVGAAPVTRTRRAGTADDDVITSLRAFLQAHNDVDVDVSWKAKE</sequence>